<evidence type="ECO:0000259" key="6">
    <source>
        <dbReference type="Pfam" id="PF13086"/>
    </source>
</evidence>
<dbReference type="GO" id="GO:0005694">
    <property type="term" value="C:chromosome"/>
    <property type="evidence" value="ECO:0007669"/>
    <property type="project" value="UniProtKB-ARBA"/>
</dbReference>
<dbReference type="PANTHER" id="PTHR10887">
    <property type="entry name" value="DNA2/NAM7 HELICASE FAMILY"/>
    <property type="match status" value="1"/>
</dbReference>
<evidence type="ECO:0000256" key="5">
    <source>
        <dbReference type="SAM" id="MobiDB-lite"/>
    </source>
</evidence>
<dbReference type="FunCoup" id="A0A482WV10">
    <property type="interactions" value="160"/>
</dbReference>
<keyword evidence="3" id="KW-0347">Helicase</keyword>
<comment type="caution">
    <text evidence="8">The sequence shown here is derived from an EMBL/GenBank/DDBJ whole genome shotgun (WGS) entry which is preliminary data.</text>
</comment>
<name>A0A482WV10_LAOST</name>
<keyword evidence="9" id="KW-1185">Reference proteome</keyword>
<dbReference type="GO" id="GO:0016787">
    <property type="term" value="F:hydrolase activity"/>
    <property type="evidence" value="ECO:0007669"/>
    <property type="project" value="UniProtKB-KW"/>
</dbReference>
<dbReference type="OrthoDB" id="6513042at2759"/>
<dbReference type="InterPro" id="IPR047187">
    <property type="entry name" value="SF1_C_Upf1"/>
</dbReference>
<dbReference type="AlphaFoldDB" id="A0A482WV10"/>
<feature type="compositionally biased region" description="Basic and acidic residues" evidence="5">
    <location>
        <begin position="841"/>
        <end position="851"/>
    </location>
</feature>
<dbReference type="Gene3D" id="3.40.50.300">
    <property type="entry name" value="P-loop containing nucleotide triphosphate hydrolases"/>
    <property type="match status" value="2"/>
</dbReference>
<feature type="region of interest" description="Disordered" evidence="5">
    <location>
        <begin position="706"/>
        <end position="863"/>
    </location>
</feature>
<dbReference type="FunFam" id="3.40.50.300:FF:000326">
    <property type="entry name" value="P-loop containing nucleoside triphosphate hydrolase"/>
    <property type="match status" value="1"/>
</dbReference>
<dbReference type="Proteomes" id="UP000291343">
    <property type="component" value="Unassembled WGS sequence"/>
</dbReference>
<proteinExistence type="predicted"/>
<evidence type="ECO:0000256" key="4">
    <source>
        <dbReference type="ARBA" id="ARBA00022840"/>
    </source>
</evidence>
<dbReference type="InterPro" id="IPR027417">
    <property type="entry name" value="P-loop_NTPase"/>
</dbReference>
<dbReference type="GO" id="GO:0043186">
    <property type="term" value="C:P granule"/>
    <property type="evidence" value="ECO:0007669"/>
    <property type="project" value="TreeGrafter"/>
</dbReference>
<protein>
    <submittedName>
        <fullName evidence="8">Uncharacterized protein</fullName>
    </submittedName>
</protein>
<dbReference type="STRING" id="195883.A0A482WV10"/>
<dbReference type="SUPFAM" id="SSF52540">
    <property type="entry name" value="P-loop containing nucleoside triphosphate hydrolases"/>
    <property type="match status" value="1"/>
</dbReference>
<feature type="domain" description="DNA2/NAM7 helicase-like C-terminal" evidence="7">
    <location>
        <begin position="348"/>
        <end position="565"/>
    </location>
</feature>
<evidence type="ECO:0000259" key="7">
    <source>
        <dbReference type="Pfam" id="PF13087"/>
    </source>
</evidence>
<dbReference type="InParanoid" id="A0A482WV10"/>
<feature type="compositionally biased region" description="Basic and acidic residues" evidence="5">
    <location>
        <begin position="709"/>
        <end position="742"/>
    </location>
</feature>
<dbReference type="InterPro" id="IPR045055">
    <property type="entry name" value="DNA2/NAM7-like"/>
</dbReference>
<dbReference type="EMBL" id="QKKF02024659">
    <property type="protein sequence ID" value="RZF37344.1"/>
    <property type="molecule type" value="Genomic_DNA"/>
</dbReference>
<feature type="domain" description="DNA2/NAM7 helicase helicase" evidence="6">
    <location>
        <begin position="123"/>
        <end position="216"/>
    </location>
</feature>
<evidence type="ECO:0000256" key="3">
    <source>
        <dbReference type="ARBA" id="ARBA00022806"/>
    </source>
</evidence>
<dbReference type="InterPro" id="IPR041677">
    <property type="entry name" value="DNA2/NAM7_AAA_11"/>
</dbReference>
<dbReference type="Pfam" id="PF13086">
    <property type="entry name" value="AAA_11"/>
    <property type="match status" value="1"/>
</dbReference>
<dbReference type="GO" id="GO:0005524">
    <property type="term" value="F:ATP binding"/>
    <property type="evidence" value="ECO:0007669"/>
    <property type="project" value="UniProtKB-KW"/>
</dbReference>
<sequence length="863" mass="96009">MTGDIVFVIHNQEAGDNPSKSGSLLKSSLGRKKIKNGQCFYGTIKRVHLRDIVFECEDLSDVHKPYFKYNIQFSLNRFIYRLCYRALNLLNDNLLRILLPQGKYRKSYEKRELVFFNEDIAGNPEQVQAITNIVSRSCTPFPYIVFGPPGTGKTKTLVEAILQNWAVGKFQLVCASSNSAADVLVKEILKLANRNAYLNFEPAGNILRIYSASVEIGTVSETILNLQIHNFRATNEAKFPLMSVVLKTPIVVGTLATAARLSLEGVPANHFSHVYVDECGHCSEPECILAVSGIIAGNSVRSSGEGLNGFWGEPPAPFETQLVLAGDPQQLGSTAHCNLSQMYNYGYSLLERLLNTTDMYQRDGRTGKYNGEVITKLSRNYRSHADIINISNQLFYHGELLESGKPEILNSCSEIDFLPQKNHPVIFHGVTGLEEQDNTSPSYYNLNEVDQVVTYISMLIEEANEKKLKFTLKDIGVVTPYKKQVQKLAQTFSDLKWEDVAVGSVDLFQGSEKLIIIISTVRASCTLKNSSGKSAPRQMDFVNDAKRFNVALTRAKALLIVIGDPEILQYQSYWKVYMDYCLDRGTYMGTIPAHYRQNNNLVKVTTPNHCSQKKTKAKKEKTTAKKEEVCMKTGGREKKTKKNRENGGGGDCAEEKSLGNLENSGGGDGCKVKSRKSVDVGKDDKKTFRDIIMDLDIEGYADANGTENEVSKKSVESLSNKTERNKIEEGENGGEEKGKREEEDGSGQQGEDGKRENGGENISENDGYDINENSNEGKEGEVGESVLKKKRIRNRKQTNVMKVGDNKELMENPLQGDGKLCNNNSESFKNEYSDGTENENDASRNHPKVGEIEQTLASLAISD</sequence>
<keyword evidence="1" id="KW-0547">Nucleotide-binding</keyword>
<reference evidence="8 9" key="1">
    <citation type="journal article" date="2017" name="Gigascience">
        <title>Genome sequence of the small brown planthopper, Laodelphax striatellus.</title>
        <authorList>
            <person name="Zhu J."/>
            <person name="Jiang F."/>
            <person name="Wang X."/>
            <person name="Yang P."/>
            <person name="Bao Y."/>
            <person name="Zhao W."/>
            <person name="Wang W."/>
            <person name="Lu H."/>
            <person name="Wang Q."/>
            <person name="Cui N."/>
            <person name="Li J."/>
            <person name="Chen X."/>
            <person name="Luo L."/>
            <person name="Yu J."/>
            <person name="Kang L."/>
            <person name="Cui F."/>
        </authorList>
    </citation>
    <scope>NUCLEOTIDE SEQUENCE [LARGE SCALE GENOMIC DNA]</scope>
    <source>
        <strain evidence="8">Lst14</strain>
    </source>
</reference>
<dbReference type="Pfam" id="PF13087">
    <property type="entry name" value="AAA_12"/>
    <property type="match status" value="1"/>
</dbReference>
<dbReference type="GO" id="GO:0035194">
    <property type="term" value="P:regulatory ncRNA-mediated post-transcriptional gene silencing"/>
    <property type="evidence" value="ECO:0007669"/>
    <property type="project" value="TreeGrafter"/>
</dbReference>
<accession>A0A482WV10</accession>
<dbReference type="GO" id="GO:0005829">
    <property type="term" value="C:cytosol"/>
    <property type="evidence" value="ECO:0007669"/>
    <property type="project" value="TreeGrafter"/>
</dbReference>
<keyword evidence="4" id="KW-0067">ATP-binding</keyword>
<dbReference type="PANTHER" id="PTHR10887:SF322">
    <property type="entry name" value="HELICASE MOV-10"/>
    <property type="match status" value="1"/>
</dbReference>
<feature type="region of interest" description="Disordered" evidence="5">
    <location>
        <begin position="635"/>
        <end position="681"/>
    </location>
</feature>
<keyword evidence="2" id="KW-0378">Hydrolase</keyword>
<evidence type="ECO:0000313" key="8">
    <source>
        <dbReference type="EMBL" id="RZF37344.1"/>
    </source>
</evidence>
<evidence type="ECO:0000256" key="1">
    <source>
        <dbReference type="ARBA" id="ARBA00022741"/>
    </source>
</evidence>
<evidence type="ECO:0000256" key="2">
    <source>
        <dbReference type="ARBA" id="ARBA00022801"/>
    </source>
</evidence>
<gene>
    <name evidence="8" type="ORF">LSTR_LSTR010439</name>
</gene>
<dbReference type="SMR" id="A0A482WV10"/>
<organism evidence="8 9">
    <name type="scientific">Laodelphax striatellus</name>
    <name type="common">Small brown planthopper</name>
    <name type="synonym">Delphax striatella</name>
    <dbReference type="NCBI Taxonomy" id="195883"/>
    <lineage>
        <taxon>Eukaryota</taxon>
        <taxon>Metazoa</taxon>
        <taxon>Ecdysozoa</taxon>
        <taxon>Arthropoda</taxon>
        <taxon>Hexapoda</taxon>
        <taxon>Insecta</taxon>
        <taxon>Pterygota</taxon>
        <taxon>Neoptera</taxon>
        <taxon>Paraneoptera</taxon>
        <taxon>Hemiptera</taxon>
        <taxon>Auchenorrhyncha</taxon>
        <taxon>Fulgoroidea</taxon>
        <taxon>Delphacidae</taxon>
        <taxon>Criomorphinae</taxon>
        <taxon>Laodelphax</taxon>
    </lineage>
</organism>
<dbReference type="GO" id="GO:0004386">
    <property type="term" value="F:helicase activity"/>
    <property type="evidence" value="ECO:0007669"/>
    <property type="project" value="UniProtKB-KW"/>
</dbReference>
<dbReference type="CDD" id="cd18808">
    <property type="entry name" value="SF1_C_Upf1"/>
    <property type="match status" value="1"/>
</dbReference>
<dbReference type="InterPro" id="IPR041679">
    <property type="entry name" value="DNA2/NAM7-like_C"/>
</dbReference>
<evidence type="ECO:0000313" key="9">
    <source>
        <dbReference type="Proteomes" id="UP000291343"/>
    </source>
</evidence>